<gene>
    <name evidence="1" type="ORF">IPN02_08105</name>
</gene>
<evidence type="ECO:0000313" key="2">
    <source>
        <dbReference type="Proteomes" id="UP000727993"/>
    </source>
</evidence>
<comment type="caution">
    <text evidence="1">The sequence shown here is derived from an EMBL/GenBank/DDBJ whole genome shotgun (WGS) entry which is preliminary data.</text>
</comment>
<dbReference type="Proteomes" id="UP000727993">
    <property type="component" value="Unassembled WGS sequence"/>
</dbReference>
<accession>A0A936NAQ9</accession>
<organism evidence="1 2">
    <name type="scientific">Candidatus Neomicrothrix subdominans</name>
    <dbReference type="NCBI Taxonomy" id="2954438"/>
    <lineage>
        <taxon>Bacteria</taxon>
        <taxon>Bacillati</taxon>
        <taxon>Actinomycetota</taxon>
        <taxon>Acidimicrobiia</taxon>
        <taxon>Acidimicrobiales</taxon>
        <taxon>Microthrixaceae</taxon>
        <taxon>Candidatus Neomicrothrix</taxon>
    </lineage>
</organism>
<dbReference type="AlphaFoldDB" id="A0A936NAQ9"/>
<dbReference type="EMBL" id="JADJZA010000006">
    <property type="protein sequence ID" value="MBK9296792.1"/>
    <property type="molecule type" value="Genomic_DNA"/>
</dbReference>
<proteinExistence type="predicted"/>
<name>A0A936NAQ9_9ACTN</name>
<protein>
    <submittedName>
        <fullName evidence="1">Uncharacterized protein</fullName>
    </submittedName>
</protein>
<reference evidence="1 2" key="1">
    <citation type="submission" date="2020-10" db="EMBL/GenBank/DDBJ databases">
        <title>Connecting structure to function with the recovery of over 1000 high-quality activated sludge metagenome-assembled genomes encoding full-length rRNA genes using long-read sequencing.</title>
        <authorList>
            <person name="Singleton C.M."/>
            <person name="Petriglieri F."/>
            <person name="Kristensen J.M."/>
            <person name="Kirkegaard R.H."/>
            <person name="Michaelsen T.Y."/>
            <person name="Andersen M.H."/>
            <person name="Karst S.M."/>
            <person name="Dueholm M.S."/>
            <person name="Nielsen P.H."/>
            <person name="Albertsen M."/>
        </authorList>
    </citation>
    <scope>NUCLEOTIDE SEQUENCE [LARGE SCALE GENOMIC DNA]</scope>
    <source>
        <strain evidence="1">Lyne_18-Q3-R50-59_MAXAC.006</strain>
    </source>
</reference>
<sequence length="204" mass="22835">MDYDPDLVDELMHYALMSADGLKAAVALAPSEPHTPTLEERAVRWRLYIHRSAVMLPPEWCELVQRSSTDVLATARRLRKVSGADELRLVEALATRNSMSARAMLAVQSRMDTRVVEDVRAAFAGEADLVVAVRLEWPLRMALCMGRHMLNEWLGQWEVAISGLETMTRIDLAAEELLRGTHKSDGLGSEAEIRQVTETLRGLL</sequence>
<evidence type="ECO:0000313" key="1">
    <source>
        <dbReference type="EMBL" id="MBK9296792.1"/>
    </source>
</evidence>